<dbReference type="Proteomes" id="UP000002009">
    <property type="component" value="Chromosome 7"/>
</dbReference>
<evidence type="ECO:0000313" key="1">
    <source>
        <dbReference type="EMBL" id="ACO65368.1"/>
    </source>
</evidence>
<gene>
    <name evidence="1" type="ORF">MICPUN_96511</name>
</gene>
<dbReference type="eggNOG" id="ENOG502SGVJ">
    <property type="taxonomic scope" value="Eukaryota"/>
</dbReference>
<dbReference type="GeneID" id="8245052"/>
<dbReference type="EMBL" id="CP001328">
    <property type="protein sequence ID" value="ACO65368.1"/>
    <property type="molecule type" value="Genomic_DNA"/>
</dbReference>
<dbReference type="OMA" id="WFTGGWP"/>
<proteinExistence type="predicted"/>
<dbReference type="AlphaFoldDB" id="C1EBE6"/>
<dbReference type="InParanoid" id="C1EBE6"/>
<evidence type="ECO:0000313" key="2">
    <source>
        <dbReference type="Proteomes" id="UP000002009"/>
    </source>
</evidence>
<dbReference type="RefSeq" id="XP_002504110.1">
    <property type="nucleotide sequence ID" value="XM_002504064.1"/>
</dbReference>
<sequence>MFALTSKTIAPVAALRATKASSAKSRAVVVTQAKKDERGVYIGKGKWVQDDESKYAARDNWFTGGWPGGEVGLKEGFIQEPFEKPSQAQKQYDELPDDAKGEDDIYVGKGKYVKGDAKKFAGRDNLFTGGWAGGEVGLKNAEQLKLKVGDYVQIKKKSGGFFGFLGTITGGPAKTGTVKKVEADKSGKVQVSVAVLPFDNVVVFSGDELEKIDAN</sequence>
<organism evidence="1 2">
    <name type="scientific">Micromonas commoda (strain RCC299 / NOUM17 / CCMP2709)</name>
    <name type="common">Picoplanktonic green alga</name>
    <dbReference type="NCBI Taxonomy" id="296587"/>
    <lineage>
        <taxon>Eukaryota</taxon>
        <taxon>Viridiplantae</taxon>
        <taxon>Chlorophyta</taxon>
        <taxon>Mamiellophyceae</taxon>
        <taxon>Mamiellales</taxon>
        <taxon>Mamiellaceae</taxon>
        <taxon>Micromonas</taxon>
    </lineage>
</organism>
<keyword evidence="2" id="KW-1185">Reference proteome</keyword>
<reference evidence="1 2" key="1">
    <citation type="journal article" date="2009" name="Science">
        <title>Green evolution and dynamic adaptations revealed by genomes of the marine picoeukaryotes Micromonas.</title>
        <authorList>
            <person name="Worden A.Z."/>
            <person name="Lee J.H."/>
            <person name="Mock T."/>
            <person name="Rouze P."/>
            <person name="Simmons M.P."/>
            <person name="Aerts A.L."/>
            <person name="Allen A.E."/>
            <person name="Cuvelier M.L."/>
            <person name="Derelle E."/>
            <person name="Everett M.V."/>
            <person name="Foulon E."/>
            <person name="Grimwood J."/>
            <person name="Gundlach H."/>
            <person name="Henrissat B."/>
            <person name="Napoli C."/>
            <person name="McDonald S.M."/>
            <person name="Parker M.S."/>
            <person name="Rombauts S."/>
            <person name="Salamov A."/>
            <person name="Von Dassow P."/>
            <person name="Badger J.H."/>
            <person name="Coutinho P.M."/>
            <person name="Demir E."/>
            <person name="Dubchak I."/>
            <person name="Gentemann C."/>
            <person name="Eikrem W."/>
            <person name="Gready J.E."/>
            <person name="John U."/>
            <person name="Lanier W."/>
            <person name="Lindquist E.A."/>
            <person name="Lucas S."/>
            <person name="Mayer K.F."/>
            <person name="Moreau H."/>
            <person name="Not F."/>
            <person name="Otillar R."/>
            <person name="Panaud O."/>
            <person name="Pangilinan J."/>
            <person name="Paulsen I."/>
            <person name="Piegu B."/>
            <person name="Poliakov A."/>
            <person name="Robbens S."/>
            <person name="Schmutz J."/>
            <person name="Toulza E."/>
            <person name="Wyss T."/>
            <person name="Zelensky A."/>
            <person name="Zhou K."/>
            <person name="Armbrust E.V."/>
            <person name="Bhattacharya D."/>
            <person name="Goodenough U.W."/>
            <person name="Van de Peer Y."/>
            <person name="Grigoriev I.V."/>
        </authorList>
    </citation>
    <scope>NUCLEOTIDE SEQUENCE [LARGE SCALE GENOMIC DNA]</scope>
    <source>
        <strain evidence="2">RCC299 / NOUM17</strain>
    </source>
</reference>
<dbReference type="KEGG" id="mis:MICPUN_96511"/>
<dbReference type="OrthoDB" id="547828at2759"/>
<protein>
    <submittedName>
        <fullName evidence="1">Uncharacterized protein</fullName>
    </submittedName>
</protein>
<accession>C1EBE6</accession>
<name>C1EBE6_MICCC</name>